<dbReference type="EMBL" id="CP150845">
    <property type="protein sequence ID" value="WYZ18745.1"/>
    <property type="molecule type" value="Genomic_DNA"/>
</dbReference>
<reference evidence="1 2" key="1">
    <citation type="submission" date="2024-03" db="EMBL/GenBank/DDBJ databases">
        <title>Flavobacterium soyae.</title>
        <authorList>
            <person name="Zheng W."/>
        </authorList>
    </citation>
    <scope>NUCLEOTIDE SEQUENCE [LARGE SCALE GENOMIC DNA]</scope>
    <source>
        <strain evidence="1 2">55</strain>
    </source>
</reference>
<organism evidence="1 2">
    <name type="scientific">Flavobacterium soyae</name>
    <dbReference type="NCBI Taxonomy" id="2903098"/>
    <lineage>
        <taxon>Bacteria</taxon>
        <taxon>Pseudomonadati</taxon>
        <taxon>Bacteroidota</taxon>
        <taxon>Flavobacteriia</taxon>
        <taxon>Flavobacteriales</taxon>
        <taxon>Flavobacteriaceae</taxon>
        <taxon>Flavobacterium</taxon>
    </lineage>
</organism>
<proteinExistence type="predicted"/>
<dbReference type="RefSeq" id="WP_232678039.1">
    <property type="nucleotide sequence ID" value="NZ_CP150845.1"/>
</dbReference>
<protein>
    <submittedName>
        <fullName evidence="1">Uncharacterized protein</fullName>
    </submittedName>
</protein>
<accession>A0ABZ2UB91</accession>
<keyword evidence="2" id="KW-1185">Reference proteome</keyword>
<name>A0ABZ2UB91_9FLAO</name>
<evidence type="ECO:0000313" key="2">
    <source>
        <dbReference type="Proteomes" id="UP001623852"/>
    </source>
</evidence>
<dbReference type="Proteomes" id="UP001623852">
    <property type="component" value="Chromosome"/>
</dbReference>
<sequence length="179" mass="20467">MKKVLLLSALILSISITYSQQKKKKKTVIQPSSSSVYDSSDITKDSKWIAKFKLQGKVYNVYLKHQKELSSEQTAADTLLQYHFVYQNARYSVLQIPKYSTIDGKISAEGSYKVKGDTLITSVNYYDPYHGGNLTTKYVPDKQSWFREINYVMKGIDTDTVSNRYIKTAKMNVPYSGKN</sequence>
<gene>
    <name evidence="1" type="ORF">AABD74_16415</name>
</gene>
<evidence type="ECO:0000313" key="1">
    <source>
        <dbReference type="EMBL" id="WYZ18745.1"/>
    </source>
</evidence>